<gene>
    <name evidence="2" type="ORF">JCM21142_72882</name>
</gene>
<dbReference type="Pfam" id="PF14127">
    <property type="entry name" value="DUF4294"/>
    <property type="match status" value="1"/>
</dbReference>
<keyword evidence="1" id="KW-1133">Transmembrane helix</keyword>
<reference evidence="2 3" key="1">
    <citation type="journal article" date="2014" name="Genome Announc.">
        <title>Draft Genome Sequence of Cytophaga fermentans JCM 21142T, a Facultative Anaerobe Isolated from Marine Mud.</title>
        <authorList>
            <person name="Starns D."/>
            <person name="Oshima K."/>
            <person name="Suda W."/>
            <person name="Iino T."/>
            <person name="Yuki M."/>
            <person name="Inoue J."/>
            <person name="Kitamura K."/>
            <person name="Iida T."/>
            <person name="Darby A."/>
            <person name="Hattori M."/>
            <person name="Ohkuma M."/>
        </authorList>
    </citation>
    <scope>NUCLEOTIDE SEQUENCE [LARGE SCALE GENOMIC DNA]</scope>
    <source>
        <strain evidence="2 3">JCM 21142</strain>
    </source>
</reference>
<name>W7XZV3_9BACT</name>
<dbReference type="AlphaFoldDB" id="W7XZV3"/>
<keyword evidence="1" id="KW-0812">Transmembrane</keyword>
<protein>
    <recommendedName>
        <fullName evidence="4">DUF4294 domain-containing protein</fullName>
    </recommendedName>
</protein>
<dbReference type="InterPro" id="IPR025636">
    <property type="entry name" value="DUF4294"/>
</dbReference>
<dbReference type="Proteomes" id="UP000019402">
    <property type="component" value="Unassembled WGS sequence"/>
</dbReference>
<dbReference type="STRING" id="869213.GCA_000517085_01610"/>
<comment type="caution">
    <text evidence="2">The sequence shown here is derived from an EMBL/GenBank/DDBJ whole genome shotgun (WGS) entry which is preliminary data.</text>
</comment>
<accession>W7XZV3</accession>
<evidence type="ECO:0000256" key="1">
    <source>
        <dbReference type="SAM" id="Phobius"/>
    </source>
</evidence>
<keyword evidence="3" id="KW-1185">Reference proteome</keyword>
<evidence type="ECO:0000313" key="3">
    <source>
        <dbReference type="Proteomes" id="UP000019402"/>
    </source>
</evidence>
<evidence type="ECO:0008006" key="4">
    <source>
        <dbReference type="Google" id="ProtNLM"/>
    </source>
</evidence>
<organism evidence="2 3">
    <name type="scientific">Saccharicrinis fermentans DSM 9555 = JCM 21142</name>
    <dbReference type="NCBI Taxonomy" id="869213"/>
    <lineage>
        <taxon>Bacteria</taxon>
        <taxon>Pseudomonadati</taxon>
        <taxon>Bacteroidota</taxon>
        <taxon>Bacteroidia</taxon>
        <taxon>Marinilabiliales</taxon>
        <taxon>Marinilabiliaceae</taxon>
        <taxon>Saccharicrinis</taxon>
    </lineage>
</organism>
<proteinExistence type="predicted"/>
<sequence>MITLFKYTLQDMYIIRHIILFLLFVTVSQLYGQSQDSIKAVVNYVDKKLIDGDTLPHVDIGEIKVVPPWKFKNKRQRYRYNRMVVNIKKTLPYARLAQKRLNEISVSLDTIKGKKKRKEFIKHSEKELFNEFEQPLKKLTYSQGRMLIKLIDRETGDTSYQLIKDLKGGFSAFMWQSVARIFGSNLKSEFDAQGDDAMIEHIILMIDNGML</sequence>
<keyword evidence="1" id="KW-0472">Membrane</keyword>
<dbReference type="EMBL" id="BAMD01000039">
    <property type="protein sequence ID" value="GAF04185.1"/>
    <property type="molecule type" value="Genomic_DNA"/>
</dbReference>
<feature type="transmembrane region" description="Helical" evidence="1">
    <location>
        <begin position="12"/>
        <end position="31"/>
    </location>
</feature>
<dbReference type="eggNOG" id="ENOG502Z7JA">
    <property type="taxonomic scope" value="Bacteria"/>
</dbReference>
<dbReference type="RefSeq" id="WP_235208243.1">
    <property type="nucleotide sequence ID" value="NZ_BAMD01000039.1"/>
</dbReference>
<evidence type="ECO:0000313" key="2">
    <source>
        <dbReference type="EMBL" id="GAF04185.1"/>
    </source>
</evidence>